<dbReference type="InterPro" id="IPR051138">
    <property type="entry name" value="PIM_Ser/Thr_kinase"/>
</dbReference>
<sequence>MLSFQKKMHLGNTQSTSQQVQSPSKSMPVQREAFEKAYHVGKVLGSGGFGVVYAGIRLIDNMPVAIKHIARSRVKVWGQLNGQVVPNEIVLMDRISPCDQIIKFIDWFERPDSYIIIMERPEPCQDLFDYITEKKALDEDTARTFFWQVVLAVDHCHKCGVVHRDIKDENLLVDFKNKSLKLIDFGSGAILRDTVYVEFDGTRVYSPPEWITKHRYHGRSATVWSLGILLYDMVCGDIPFEKDEDIENAKVHFTRQISAECEELIRSLLSFRPADRPTIEEIMVHPWILKGDFISRHCGTVGSHIRTSSECSDGGSSTDSTDSFN</sequence>
<dbReference type="HOGENOM" id="CLU_000288_63_0_1"/>
<evidence type="ECO:0000313" key="21">
    <source>
        <dbReference type="Proteomes" id="UP000007875"/>
    </source>
</evidence>
<feature type="compositionally biased region" description="Low complexity" evidence="18">
    <location>
        <begin position="14"/>
        <end position="26"/>
    </location>
</feature>
<feature type="binding site" evidence="15">
    <location>
        <position position="119"/>
    </location>
    <ligand>
        <name>ATP</name>
        <dbReference type="ChEBI" id="CHEBI:30616"/>
    </ligand>
</feature>
<reference evidence="20" key="2">
    <citation type="submission" date="2025-08" db="UniProtKB">
        <authorList>
            <consortium name="Ensembl"/>
        </authorList>
    </citation>
    <scope>IDENTIFICATION</scope>
</reference>
<dbReference type="Gene3D" id="3.30.200.20">
    <property type="entry name" value="Phosphorylase Kinase, domain 1"/>
    <property type="match status" value="1"/>
</dbReference>
<feature type="domain" description="Protein kinase" evidence="19">
    <location>
        <begin position="38"/>
        <end position="288"/>
    </location>
</feature>
<keyword evidence="5 17" id="KW-0723">Serine/threonine-protein kinase</keyword>
<evidence type="ECO:0000256" key="8">
    <source>
        <dbReference type="ARBA" id="ARBA00022741"/>
    </source>
</evidence>
<dbReference type="PANTHER" id="PTHR22984">
    <property type="entry name" value="SERINE/THREONINE-PROTEIN KINASE PIM"/>
    <property type="match status" value="1"/>
</dbReference>
<dbReference type="GO" id="GO:0005737">
    <property type="term" value="C:cytoplasm"/>
    <property type="evidence" value="ECO:0007669"/>
    <property type="project" value="TreeGrafter"/>
</dbReference>
<dbReference type="GO" id="GO:0005524">
    <property type="term" value="F:ATP binding"/>
    <property type="evidence" value="ECO:0007669"/>
    <property type="project" value="UniProtKB-UniRule"/>
</dbReference>
<evidence type="ECO:0000256" key="15">
    <source>
        <dbReference type="PIRSR" id="PIRSR037993-2"/>
    </source>
</evidence>
<dbReference type="PROSITE" id="PS00107">
    <property type="entry name" value="PROTEIN_KINASE_ATP"/>
    <property type="match status" value="1"/>
</dbReference>
<dbReference type="PROSITE" id="PS00108">
    <property type="entry name" value="PROTEIN_KINASE_ST"/>
    <property type="match status" value="1"/>
</dbReference>
<keyword evidence="8 16" id="KW-0547">Nucleotide-binding</keyword>
<organism evidence="20 21">
    <name type="scientific">Ciona savignyi</name>
    <name type="common">Pacific transparent sea squirt</name>
    <dbReference type="NCBI Taxonomy" id="51511"/>
    <lineage>
        <taxon>Eukaryota</taxon>
        <taxon>Metazoa</taxon>
        <taxon>Chordata</taxon>
        <taxon>Tunicata</taxon>
        <taxon>Ascidiacea</taxon>
        <taxon>Phlebobranchia</taxon>
        <taxon>Cionidae</taxon>
        <taxon>Ciona</taxon>
    </lineage>
</organism>
<reference evidence="20" key="3">
    <citation type="submission" date="2025-09" db="UniProtKB">
        <authorList>
            <consortium name="Ensembl"/>
        </authorList>
    </citation>
    <scope>IDENTIFICATION</scope>
</reference>
<feature type="binding site" evidence="15">
    <location>
        <position position="126"/>
    </location>
    <ligand>
        <name>ATP</name>
        <dbReference type="ChEBI" id="CHEBI:30616"/>
    </ligand>
</feature>
<dbReference type="OMA" id="WGTINGT"/>
<dbReference type="Gene3D" id="1.10.510.10">
    <property type="entry name" value="Transferase(Phosphotransferase) domain 1"/>
    <property type="match status" value="1"/>
</dbReference>
<evidence type="ECO:0000259" key="19">
    <source>
        <dbReference type="PROSITE" id="PS50011"/>
    </source>
</evidence>
<dbReference type="PANTHER" id="PTHR22984:SF25">
    <property type="entry name" value="PROTEIN KINASE DOMAIN-CONTAINING PROTEIN"/>
    <property type="match status" value="1"/>
</dbReference>
<dbReference type="STRING" id="51511.ENSCSAVP00000016469"/>
<dbReference type="Ensembl" id="ENSCSAVT00000016650.1">
    <property type="protein sequence ID" value="ENSCSAVP00000016469.1"/>
    <property type="gene ID" value="ENSCSAVG00000009689.1"/>
</dbReference>
<evidence type="ECO:0000256" key="5">
    <source>
        <dbReference type="ARBA" id="ARBA00022527"/>
    </source>
</evidence>
<keyword evidence="6" id="KW-0597">Phosphoprotein</keyword>
<dbReference type="CDD" id="cd14005">
    <property type="entry name" value="STKc_PIM"/>
    <property type="match status" value="1"/>
</dbReference>
<reference evidence="21" key="1">
    <citation type="submission" date="2003-08" db="EMBL/GenBank/DDBJ databases">
        <authorList>
            <person name="Birren B."/>
            <person name="Nusbaum C."/>
            <person name="Abebe A."/>
            <person name="Abouelleil A."/>
            <person name="Adekoya E."/>
            <person name="Ait-zahra M."/>
            <person name="Allen N."/>
            <person name="Allen T."/>
            <person name="An P."/>
            <person name="Anderson M."/>
            <person name="Anderson S."/>
            <person name="Arachchi H."/>
            <person name="Armbruster J."/>
            <person name="Bachantsang P."/>
            <person name="Baldwin J."/>
            <person name="Barry A."/>
            <person name="Bayul T."/>
            <person name="Blitshsteyn B."/>
            <person name="Bloom T."/>
            <person name="Blye J."/>
            <person name="Boguslavskiy L."/>
            <person name="Borowsky M."/>
            <person name="Boukhgalter B."/>
            <person name="Brunache A."/>
            <person name="Butler J."/>
            <person name="Calixte N."/>
            <person name="Calvo S."/>
            <person name="Camarata J."/>
            <person name="Campo K."/>
            <person name="Chang J."/>
            <person name="Cheshatsang Y."/>
            <person name="Citroen M."/>
            <person name="Collymore A."/>
            <person name="Considine T."/>
            <person name="Cook A."/>
            <person name="Cooke P."/>
            <person name="Corum B."/>
            <person name="Cuomo C."/>
            <person name="David R."/>
            <person name="Dawoe T."/>
            <person name="Degray S."/>
            <person name="Dodge S."/>
            <person name="Dooley K."/>
            <person name="Dorje P."/>
            <person name="Dorjee K."/>
            <person name="Dorris L."/>
            <person name="Duffey N."/>
            <person name="Dupes A."/>
            <person name="Elkins T."/>
            <person name="Engels R."/>
            <person name="Erickson J."/>
            <person name="Farina A."/>
            <person name="Faro S."/>
            <person name="Ferreira P."/>
            <person name="Fischer H."/>
            <person name="Fitzgerald M."/>
            <person name="Foley K."/>
            <person name="Gage D."/>
            <person name="Galagan J."/>
            <person name="Gearin G."/>
            <person name="Gnerre S."/>
            <person name="Gnirke A."/>
            <person name="Goyette A."/>
            <person name="Graham J."/>
            <person name="Grandbois E."/>
            <person name="Gyaltsen K."/>
            <person name="Hafez N."/>
            <person name="Hagopian D."/>
            <person name="Hagos B."/>
            <person name="Hall J."/>
            <person name="Hatcher B."/>
            <person name="Heller A."/>
            <person name="Higgins H."/>
            <person name="Honan T."/>
            <person name="Horn A."/>
            <person name="Houde N."/>
            <person name="Hughes L."/>
            <person name="Hulme W."/>
            <person name="Husby E."/>
            <person name="Iliev I."/>
            <person name="Jaffe D."/>
            <person name="Jones C."/>
            <person name="Kamal M."/>
            <person name="Kamat A."/>
            <person name="Kamvysselis M."/>
            <person name="Karlsson E."/>
            <person name="Kells C."/>
            <person name="Kieu A."/>
            <person name="Kisner P."/>
            <person name="Kodira C."/>
            <person name="Kulbokas E."/>
            <person name="Labutti K."/>
            <person name="Lama D."/>
            <person name="Landers T."/>
            <person name="Leger J."/>
            <person name="Levine S."/>
            <person name="Lewis D."/>
            <person name="Lewis T."/>
            <person name="Lindblad-toh K."/>
            <person name="Liu X."/>
            <person name="Lokyitsang T."/>
            <person name="Lokyitsang Y."/>
            <person name="Lucien O."/>
            <person name="Lui A."/>
            <person name="Ma L.J."/>
            <person name="Mabbitt R."/>
            <person name="Macdonald J."/>
            <person name="Maclean C."/>
            <person name="Major J."/>
            <person name="Manning J."/>
            <person name="Marabella R."/>
            <person name="Maru K."/>
            <person name="Matthews C."/>
            <person name="Mauceli E."/>
            <person name="Mccarthy M."/>
            <person name="Mcdonough S."/>
            <person name="Mcghee T."/>
            <person name="Meldrim J."/>
            <person name="Meneus L."/>
            <person name="Mesirov J."/>
            <person name="Mihalev A."/>
            <person name="Mihova T."/>
            <person name="Mikkelsen T."/>
            <person name="Mlenga V."/>
            <person name="Moru K."/>
            <person name="Mozes J."/>
            <person name="Mulrain L."/>
            <person name="Munson G."/>
            <person name="Naylor J."/>
            <person name="Newes C."/>
            <person name="Nguyen C."/>
            <person name="Nguyen N."/>
            <person name="Nguyen T."/>
            <person name="Nicol R."/>
            <person name="Nielsen C."/>
            <person name="Nizzari M."/>
            <person name="Norbu C."/>
            <person name="Norbu N."/>
            <person name="O'donnell P."/>
            <person name="Okoawo O."/>
            <person name="O'leary S."/>
            <person name="Omotosho B."/>
            <person name="O'neill K."/>
            <person name="Osman S."/>
            <person name="Parker S."/>
            <person name="Perrin D."/>
            <person name="Phunkhang P."/>
            <person name="Piqani B."/>
            <person name="Purcell S."/>
            <person name="Rachupka T."/>
            <person name="Ramasamy U."/>
            <person name="Rameau R."/>
            <person name="Ray V."/>
            <person name="Raymond C."/>
            <person name="Retta R."/>
            <person name="Richardson S."/>
            <person name="Rise C."/>
            <person name="Rodriguez J."/>
            <person name="Rogers J."/>
            <person name="Rogov P."/>
            <person name="Rutman M."/>
            <person name="Schupbach R."/>
            <person name="Seaman C."/>
            <person name="Settipalli S."/>
            <person name="Sharpe T."/>
            <person name="Sheridan J."/>
            <person name="Sherpa N."/>
            <person name="Shi J."/>
            <person name="Smirnov S."/>
            <person name="Smith C."/>
            <person name="Sougnez C."/>
            <person name="Spencer B."/>
            <person name="Stalker J."/>
            <person name="Stange-thomann N."/>
            <person name="Stavropoulos S."/>
            <person name="Stetson K."/>
            <person name="Stone C."/>
            <person name="Stone S."/>
            <person name="Stubbs M."/>
            <person name="Talamas J."/>
            <person name="Tchuinga P."/>
            <person name="Tenzing P."/>
            <person name="Tesfaye S."/>
            <person name="Theodore J."/>
            <person name="Thoulutsang Y."/>
            <person name="Topham K."/>
            <person name="Towey S."/>
            <person name="Tsamla T."/>
            <person name="Tsomo N."/>
            <person name="Vallee D."/>
            <person name="Vassiliev H."/>
            <person name="Venkataraman V."/>
            <person name="Vinson J."/>
            <person name="Vo A."/>
            <person name="Wade C."/>
            <person name="Wang S."/>
            <person name="Wangchuk T."/>
            <person name="Wangdi T."/>
            <person name="Whittaker C."/>
            <person name="Wilkinson J."/>
            <person name="Wu Y."/>
            <person name="Wyman D."/>
            <person name="Yadav S."/>
            <person name="Yang S."/>
            <person name="Yang X."/>
            <person name="Yeager S."/>
            <person name="Yee E."/>
            <person name="Young G."/>
            <person name="Zainoun J."/>
            <person name="Zembeck L."/>
            <person name="Zimmer A."/>
            <person name="Zody M."/>
            <person name="Lander E."/>
        </authorList>
    </citation>
    <scope>NUCLEOTIDE SEQUENCE [LARGE SCALE GENOMIC DNA]</scope>
</reference>
<feature type="region of interest" description="Disordered" evidence="18">
    <location>
        <begin position="306"/>
        <end position="325"/>
    </location>
</feature>
<keyword evidence="7" id="KW-0808">Transferase</keyword>
<evidence type="ECO:0000256" key="11">
    <source>
        <dbReference type="ARBA" id="ARBA00023200"/>
    </source>
</evidence>
<protein>
    <recommendedName>
        <fullName evidence="4">Serine/threonine-protein kinase 1</fullName>
        <ecNumber evidence="3">2.7.11.1</ecNumber>
    </recommendedName>
</protein>
<accession>H2ZFV3</accession>
<evidence type="ECO:0000256" key="12">
    <source>
        <dbReference type="ARBA" id="ARBA00047899"/>
    </source>
</evidence>
<evidence type="ECO:0000256" key="13">
    <source>
        <dbReference type="ARBA" id="ARBA00048679"/>
    </source>
</evidence>
<dbReference type="eggNOG" id="KOG0583">
    <property type="taxonomic scope" value="Eukaryota"/>
</dbReference>
<dbReference type="InterPro" id="IPR000719">
    <property type="entry name" value="Prot_kinase_dom"/>
</dbReference>
<evidence type="ECO:0000256" key="17">
    <source>
        <dbReference type="RuleBase" id="RU000304"/>
    </source>
</evidence>
<evidence type="ECO:0000256" key="7">
    <source>
        <dbReference type="ARBA" id="ARBA00022679"/>
    </source>
</evidence>
<dbReference type="SUPFAM" id="SSF56112">
    <property type="entry name" value="Protein kinase-like (PK-like)"/>
    <property type="match status" value="1"/>
</dbReference>
<dbReference type="AlphaFoldDB" id="H2ZFV3"/>
<proteinExistence type="inferred from homology"/>
<dbReference type="Pfam" id="PF00069">
    <property type="entry name" value="Pkinase"/>
    <property type="match status" value="1"/>
</dbReference>
<dbReference type="InterPro" id="IPR017441">
    <property type="entry name" value="Protein_kinase_ATP_BS"/>
</dbReference>
<dbReference type="FunCoup" id="H2ZFV3">
    <property type="interactions" value="31"/>
</dbReference>
<dbReference type="GeneTree" id="ENSGT00940000153394"/>
<dbReference type="SMART" id="SM00220">
    <property type="entry name" value="S_TKc"/>
    <property type="match status" value="1"/>
</dbReference>
<dbReference type="InterPro" id="IPR017348">
    <property type="entry name" value="PIM1/2/3"/>
</dbReference>
<dbReference type="Proteomes" id="UP000007875">
    <property type="component" value="Unassembled WGS sequence"/>
</dbReference>
<comment type="subcellular location">
    <subcellularLocation>
        <location evidence="1">Host cytoplasm</location>
    </subcellularLocation>
</comment>
<dbReference type="InParanoid" id="H2ZFV3"/>
<dbReference type="InterPro" id="IPR011009">
    <property type="entry name" value="Kinase-like_dom_sf"/>
</dbReference>
<evidence type="ECO:0000313" key="20">
    <source>
        <dbReference type="Ensembl" id="ENSCSAVP00000016469.1"/>
    </source>
</evidence>
<keyword evidence="10 15" id="KW-0067">ATP-binding</keyword>
<keyword evidence="21" id="KW-1185">Reference proteome</keyword>
<dbReference type="EC" id="2.7.11.1" evidence="3"/>
<comment type="similarity">
    <text evidence="2">Belongs to the protein kinase superfamily. CAMK Ser/Thr protein kinase family. PIM subfamily.</text>
</comment>
<keyword evidence="9" id="KW-0418">Kinase</keyword>
<dbReference type="PROSITE" id="PS50011">
    <property type="entry name" value="PROTEIN_KINASE_DOM"/>
    <property type="match status" value="1"/>
</dbReference>
<evidence type="ECO:0000256" key="2">
    <source>
        <dbReference type="ARBA" id="ARBA00005505"/>
    </source>
</evidence>
<evidence type="ECO:0000256" key="1">
    <source>
        <dbReference type="ARBA" id="ARBA00004192"/>
    </source>
</evidence>
<evidence type="ECO:0000256" key="4">
    <source>
        <dbReference type="ARBA" id="ARBA00016885"/>
    </source>
</evidence>
<comment type="catalytic activity">
    <reaction evidence="12">
        <text>L-threonyl-[protein] + ATP = O-phospho-L-threonyl-[protein] + ADP + H(+)</text>
        <dbReference type="Rhea" id="RHEA:46608"/>
        <dbReference type="Rhea" id="RHEA-COMP:11060"/>
        <dbReference type="Rhea" id="RHEA-COMP:11605"/>
        <dbReference type="ChEBI" id="CHEBI:15378"/>
        <dbReference type="ChEBI" id="CHEBI:30013"/>
        <dbReference type="ChEBI" id="CHEBI:30616"/>
        <dbReference type="ChEBI" id="CHEBI:61977"/>
        <dbReference type="ChEBI" id="CHEBI:456216"/>
        <dbReference type="EC" id="2.7.11.1"/>
    </reaction>
</comment>
<name>H2ZFV3_CIOSA</name>
<feature type="active site" description="Proton acceptor" evidence="14">
    <location>
        <position position="165"/>
    </location>
</feature>
<evidence type="ECO:0000256" key="9">
    <source>
        <dbReference type="ARBA" id="ARBA00022777"/>
    </source>
</evidence>
<dbReference type="GO" id="GO:0007346">
    <property type="term" value="P:regulation of mitotic cell cycle"/>
    <property type="evidence" value="ECO:0007669"/>
    <property type="project" value="TreeGrafter"/>
</dbReference>
<evidence type="ECO:0000256" key="14">
    <source>
        <dbReference type="PIRSR" id="PIRSR037993-1"/>
    </source>
</evidence>
<dbReference type="GO" id="GO:0043066">
    <property type="term" value="P:negative regulation of apoptotic process"/>
    <property type="evidence" value="ECO:0007669"/>
    <property type="project" value="InterPro"/>
</dbReference>
<dbReference type="GO" id="GO:0030430">
    <property type="term" value="C:host cell cytoplasm"/>
    <property type="evidence" value="ECO:0007669"/>
    <property type="project" value="UniProtKB-SubCell"/>
</dbReference>
<feature type="binding site" evidence="15 16">
    <location>
        <position position="67"/>
    </location>
    <ligand>
        <name>ATP</name>
        <dbReference type="ChEBI" id="CHEBI:30616"/>
    </ligand>
</feature>
<keyword evidence="11" id="KW-1035">Host cytoplasm</keyword>
<dbReference type="GO" id="GO:0004674">
    <property type="term" value="F:protein serine/threonine kinase activity"/>
    <property type="evidence" value="ECO:0007669"/>
    <property type="project" value="UniProtKB-KW"/>
</dbReference>
<dbReference type="InterPro" id="IPR008271">
    <property type="entry name" value="Ser/Thr_kinase_AS"/>
</dbReference>
<feature type="compositionally biased region" description="Low complexity" evidence="18">
    <location>
        <begin position="308"/>
        <end position="325"/>
    </location>
</feature>
<evidence type="ECO:0000256" key="6">
    <source>
        <dbReference type="ARBA" id="ARBA00022553"/>
    </source>
</evidence>
<dbReference type="PIRSF" id="PIRSF037993">
    <property type="entry name" value="STPK_Pim-1"/>
    <property type="match status" value="1"/>
</dbReference>
<evidence type="ECO:0000256" key="3">
    <source>
        <dbReference type="ARBA" id="ARBA00012513"/>
    </source>
</evidence>
<feature type="region of interest" description="Disordered" evidence="18">
    <location>
        <begin position="1"/>
        <end position="26"/>
    </location>
</feature>
<feature type="binding site" evidence="15">
    <location>
        <begin position="44"/>
        <end position="52"/>
    </location>
    <ligand>
        <name>ATP</name>
        <dbReference type="ChEBI" id="CHEBI:30616"/>
    </ligand>
</feature>
<evidence type="ECO:0000256" key="10">
    <source>
        <dbReference type="ARBA" id="ARBA00022840"/>
    </source>
</evidence>
<comment type="catalytic activity">
    <reaction evidence="13">
        <text>L-seryl-[protein] + ATP = O-phospho-L-seryl-[protein] + ADP + H(+)</text>
        <dbReference type="Rhea" id="RHEA:17989"/>
        <dbReference type="Rhea" id="RHEA-COMP:9863"/>
        <dbReference type="Rhea" id="RHEA-COMP:11604"/>
        <dbReference type="ChEBI" id="CHEBI:15378"/>
        <dbReference type="ChEBI" id="CHEBI:29999"/>
        <dbReference type="ChEBI" id="CHEBI:30616"/>
        <dbReference type="ChEBI" id="CHEBI:83421"/>
        <dbReference type="ChEBI" id="CHEBI:456216"/>
        <dbReference type="EC" id="2.7.11.1"/>
    </reaction>
</comment>
<evidence type="ECO:0000256" key="18">
    <source>
        <dbReference type="SAM" id="MobiDB-lite"/>
    </source>
</evidence>
<dbReference type="FunFam" id="1.10.510.10:FF:000413">
    <property type="entry name" value="Serine/threonine-protein kinase"/>
    <property type="match status" value="1"/>
</dbReference>
<evidence type="ECO:0000256" key="16">
    <source>
        <dbReference type="PROSITE-ProRule" id="PRU10141"/>
    </source>
</evidence>